<dbReference type="Proteomes" id="UP001596116">
    <property type="component" value="Unassembled WGS sequence"/>
</dbReference>
<protein>
    <recommendedName>
        <fullName evidence="2">hydroxymethylpyrimidine kinase</fullName>
        <ecNumber evidence="2">2.7.1.49</ecNumber>
    </recommendedName>
</protein>
<keyword evidence="5" id="KW-1185">Reference proteome</keyword>
<comment type="pathway">
    <text evidence="1">Cofactor biosynthesis; thiamine diphosphate biosynthesis.</text>
</comment>
<keyword evidence="4" id="KW-0808">Transferase</keyword>
<evidence type="ECO:0000313" key="5">
    <source>
        <dbReference type="Proteomes" id="UP001596116"/>
    </source>
</evidence>
<keyword evidence="4" id="KW-0418">Kinase</keyword>
<dbReference type="InterPro" id="IPR029056">
    <property type="entry name" value="Ribokinase-like"/>
</dbReference>
<evidence type="ECO:0000256" key="1">
    <source>
        <dbReference type="ARBA" id="ARBA00004948"/>
    </source>
</evidence>
<evidence type="ECO:0000259" key="3">
    <source>
        <dbReference type="Pfam" id="PF08543"/>
    </source>
</evidence>
<dbReference type="EMBL" id="JBHPON010000001">
    <property type="protein sequence ID" value="MFC6034401.1"/>
    <property type="molecule type" value="Genomic_DNA"/>
</dbReference>
<dbReference type="PANTHER" id="PTHR20858:SF17">
    <property type="entry name" value="HYDROXYMETHYLPYRIMIDINE_PHOSPHOMETHYLPYRIMIDINE KINASE THI20-RELATED"/>
    <property type="match status" value="1"/>
</dbReference>
<proteinExistence type="predicted"/>
<dbReference type="CDD" id="cd01169">
    <property type="entry name" value="HMPP_kinase"/>
    <property type="match status" value="1"/>
</dbReference>
<dbReference type="NCBIfam" id="TIGR00097">
    <property type="entry name" value="HMP-P_kinase"/>
    <property type="match status" value="1"/>
</dbReference>
<dbReference type="InterPro" id="IPR013749">
    <property type="entry name" value="PM/HMP-P_kinase-1"/>
</dbReference>
<accession>A0ABW1KUQ9</accession>
<dbReference type="GO" id="GO:0008902">
    <property type="term" value="F:hydroxymethylpyrimidine kinase activity"/>
    <property type="evidence" value="ECO:0007669"/>
    <property type="project" value="UniProtKB-EC"/>
</dbReference>
<dbReference type="InterPro" id="IPR004399">
    <property type="entry name" value="HMP/HMP-P_kinase_dom"/>
</dbReference>
<dbReference type="PANTHER" id="PTHR20858">
    <property type="entry name" value="PHOSPHOMETHYLPYRIMIDINE KINASE"/>
    <property type="match status" value="1"/>
</dbReference>
<dbReference type="Gene3D" id="3.40.1190.20">
    <property type="match status" value="1"/>
</dbReference>
<sequence length="263" mass="26198">MKGRVLIIAGSDPSGGAGIQADIKTVTALGGYAASAITALTVQNTKGVTAVHAVAPDVIAAQIEAVMSDIGADSIKIGMIGDVETAAVIETALKKYSAVPVVLDPVLIATSGDALAKDGVAAFIRDRLAPLAAVITPNTDEACALTGMAIKDRDGMIAAGEALVARGAKAALVKGGHMKGDTVEDALVSASGARIFSNPRIETTSTHGTGCTLASAIATGLAQGMPLQTAVKRAVDYVHKAIATAPGFGGGNGPLNHAHPCED</sequence>
<evidence type="ECO:0000313" key="4">
    <source>
        <dbReference type="EMBL" id="MFC6034401.1"/>
    </source>
</evidence>
<dbReference type="Pfam" id="PF08543">
    <property type="entry name" value="Phos_pyr_kin"/>
    <property type="match status" value="1"/>
</dbReference>
<feature type="domain" description="Pyridoxamine kinase/Phosphomethylpyrimidine kinase" evidence="3">
    <location>
        <begin position="12"/>
        <end position="256"/>
    </location>
</feature>
<gene>
    <name evidence="4" type="primary">thiD</name>
    <name evidence="4" type="ORF">ACFMB1_02535</name>
</gene>
<dbReference type="EC" id="2.7.1.49" evidence="2"/>
<comment type="caution">
    <text evidence="4">The sequence shown here is derived from an EMBL/GenBank/DDBJ whole genome shotgun (WGS) entry which is preliminary data.</text>
</comment>
<name>A0ABW1KUQ9_9PROT</name>
<evidence type="ECO:0000256" key="2">
    <source>
        <dbReference type="ARBA" id="ARBA00012135"/>
    </source>
</evidence>
<organism evidence="4 5">
    <name type="scientific">Hyphococcus aureus</name>
    <dbReference type="NCBI Taxonomy" id="2666033"/>
    <lineage>
        <taxon>Bacteria</taxon>
        <taxon>Pseudomonadati</taxon>
        <taxon>Pseudomonadota</taxon>
        <taxon>Alphaproteobacteria</taxon>
        <taxon>Parvularculales</taxon>
        <taxon>Parvularculaceae</taxon>
        <taxon>Hyphococcus</taxon>
    </lineage>
</organism>
<dbReference type="GO" id="GO:0008972">
    <property type="term" value="F:phosphomethylpyrimidine kinase activity"/>
    <property type="evidence" value="ECO:0007669"/>
    <property type="project" value="UniProtKB-EC"/>
</dbReference>
<reference evidence="4 5" key="1">
    <citation type="submission" date="2024-09" db="EMBL/GenBank/DDBJ databases">
        <authorList>
            <person name="Zhang Z.-H."/>
        </authorList>
    </citation>
    <scope>NUCLEOTIDE SEQUENCE [LARGE SCALE GENOMIC DNA]</scope>
    <source>
        <strain evidence="4 5">HHTR114</strain>
    </source>
</reference>
<dbReference type="SUPFAM" id="SSF53613">
    <property type="entry name" value="Ribokinase-like"/>
    <property type="match status" value="1"/>
</dbReference>
<dbReference type="RefSeq" id="WP_379880278.1">
    <property type="nucleotide sequence ID" value="NZ_JBHPON010000001.1"/>
</dbReference>